<proteinExistence type="predicted"/>
<gene>
    <name evidence="1" type="ordered locus">RB9904</name>
</gene>
<organism evidence="1 2">
    <name type="scientific">Rhodopirellula baltica (strain DSM 10527 / NCIMB 13988 / SH1)</name>
    <dbReference type="NCBI Taxonomy" id="243090"/>
    <lineage>
        <taxon>Bacteria</taxon>
        <taxon>Pseudomonadati</taxon>
        <taxon>Planctomycetota</taxon>
        <taxon>Planctomycetia</taxon>
        <taxon>Pirellulales</taxon>
        <taxon>Pirellulaceae</taxon>
        <taxon>Rhodopirellula</taxon>
    </lineage>
</organism>
<dbReference type="EMBL" id="BX294150">
    <property type="protein sequence ID" value="CAD76521.1"/>
    <property type="molecule type" value="Genomic_DNA"/>
</dbReference>
<sequence length="77" mass="9274">MDIVFVHRRSSHTPLLRGTQSVVITGVFEKSSFRIGSKYWPGKDHTNRHDTRERDMQRRDTICKLVRDYRNCRFYTN</sequence>
<evidence type="ECO:0000313" key="1">
    <source>
        <dbReference type="EMBL" id="CAD76521.1"/>
    </source>
</evidence>
<dbReference type="AlphaFoldDB" id="Q7UKV9"/>
<dbReference type="HOGENOM" id="CLU_2635683_0_0_0"/>
<reference evidence="1 2" key="1">
    <citation type="journal article" date="2003" name="Proc. Natl. Acad. Sci. U.S.A.">
        <title>Complete genome sequence of the marine planctomycete Pirellula sp. strain 1.</title>
        <authorList>
            <person name="Gloeckner F.O."/>
            <person name="Kube M."/>
            <person name="Bauer M."/>
            <person name="Teeling H."/>
            <person name="Lombardot T."/>
            <person name="Ludwig W."/>
            <person name="Gade D."/>
            <person name="Beck A."/>
            <person name="Borzym K."/>
            <person name="Heitmann K."/>
            <person name="Rabus R."/>
            <person name="Schlesner H."/>
            <person name="Amann R."/>
            <person name="Reinhardt R."/>
        </authorList>
    </citation>
    <scope>NUCLEOTIDE SEQUENCE [LARGE SCALE GENOMIC DNA]</scope>
    <source>
        <strain evidence="2">DSM 10527 / NCIMB 13988 / SH1</strain>
    </source>
</reference>
<dbReference type="Proteomes" id="UP000001025">
    <property type="component" value="Chromosome"/>
</dbReference>
<dbReference type="KEGG" id="rba:RB9904"/>
<dbReference type="EnsemblBacteria" id="CAD76521">
    <property type="protein sequence ID" value="CAD76521"/>
    <property type="gene ID" value="RB9904"/>
</dbReference>
<protein>
    <submittedName>
        <fullName evidence="1">Uncharacterized protein</fullName>
    </submittedName>
</protein>
<dbReference type="InParanoid" id="Q7UKV9"/>
<evidence type="ECO:0000313" key="2">
    <source>
        <dbReference type="Proteomes" id="UP000001025"/>
    </source>
</evidence>
<dbReference type="STRING" id="243090.RB9904"/>
<keyword evidence="2" id="KW-1185">Reference proteome</keyword>
<accession>Q7UKV9</accession>
<name>Q7UKV9_RHOBA</name>